<comment type="caution">
    <text evidence="1">The sequence shown here is derived from an EMBL/GenBank/DDBJ whole genome shotgun (WGS) entry which is preliminary data.</text>
</comment>
<proteinExistence type="predicted"/>
<name>A0A0F9JCG4_9ZZZZ</name>
<accession>A0A0F9JCG4</accession>
<gene>
    <name evidence="1" type="ORF">LCGC14_1473010</name>
</gene>
<evidence type="ECO:0000313" key="1">
    <source>
        <dbReference type="EMBL" id="KKM67253.1"/>
    </source>
</evidence>
<dbReference type="EMBL" id="LAZR01010381">
    <property type="protein sequence ID" value="KKM67253.1"/>
    <property type="molecule type" value="Genomic_DNA"/>
</dbReference>
<protein>
    <recommendedName>
        <fullName evidence="2">HNH domain-containing protein</fullName>
    </recommendedName>
</protein>
<organism evidence="1">
    <name type="scientific">marine sediment metagenome</name>
    <dbReference type="NCBI Taxonomy" id="412755"/>
    <lineage>
        <taxon>unclassified sequences</taxon>
        <taxon>metagenomes</taxon>
        <taxon>ecological metagenomes</taxon>
    </lineage>
</organism>
<evidence type="ECO:0008006" key="2">
    <source>
        <dbReference type="Google" id="ProtNLM"/>
    </source>
</evidence>
<reference evidence="1" key="1">
    <citation type="journal article" date="2015" name="Nature">
        <title>Complex archaea that bridge the gap between prokaryotes and eukaryotes.</title>
        <authorList>
            <person name="Spang A."/>
            <person name="Saw J.H."/>
            <person name="Jorgensen S.L."/>
            <person name="Zaremba-Niedzwiedzka K."/>
            <person name="Martijn J."/>
            <person name="Lind A.E."/>
            <person name="van Eijk R."/>
            <person name="Schleper C."/>
            <person name="Guy L."/>
            <person name="Ettema T.J."/>
        </authorList>
    </citation>
    <scope>NUCLEOTIDE SEQUENCE</scope>
</reference>
<sequence>MIWNAEQYIQLRPAEGTSGESSICVPTSAGCFIGDKMKFCFSCKQVKPLSEFNKNRNRKNGHRYHCRICQHKYQREYEKTDKHKLYMLRYNQSEKGKAKNHRATSRYRQTDKGRLNSKKCSERYRIRYPERIKAKDAVHNAVLADKIPCIRTRRCYFCFEQAEQYHHYKGYKPKFWLDVIPVCKKCHRKFHPAEKRMHEILNRFLYGDKK</sequence>
<dbReference type="AlphaFoldDB" id="A0A0F9JCG4"/>